<gene>
    <name evidence="1" type="ORF">L201_005742</name>
</gene>
<dbReference type="EMBL" id="CP144104">
    <property type="protein sequence ID" value="WWC90805.1"/>
    <property type="molecule type" value="Genomic_DNA"/>
</dbReference>
<evidence type="ECO:0000313" key="1">
    <source>
        <dbReference type="EMBL" id="WWC90805.1"/>
    </source>
</evidence>
<name>A0AAX4JZJ0_9TREE</name>
<accession>A0AAX4JZJ0</accession>
<keyword evidence="2" id="KW-1185">Reference proteome</keyword>
<protein>
    <submittedName>
        <fullName evidence="1">Uncharacterized protein</fullName>
    </submittedName>
</protein>
<dbReference type="RefSeq" id="XP_066077568.1">
    <property type="nucleotide sequence ID" value="XM_066221471.1"/>
</dbReference>
<dbReference type="Proteomes" id="UP001355207">
    <property type="component" value="Chromosome 7"/>
</dbReference>
<organism evidence="1 2">
    <name type="scientific">Kwoniella dendrophila CBS 6074</name>
    <dbReference type="NCBI Taxonomy" id="1295534"/>
    <lineage>
        <taxon>Eukaryota</taxon>
        <taxon>Fungi</taxon>
        <taxon>Dikarya</taxon>
        <taxon>Basidiomycota</taxon>
        <taxon>Agaricomycotina</taxon>
        <taxon>Tremellomycetes</taxon>
        <taxon>Tremellales</taxon>
        <taxon>Cryptococcaceae</taxon>
        <taxon>Kwoniella</taxon>
    </lineage>
</organism>
<proteinExistence type="predicted"/>
<reference evidence="1 2" key="1">
    <citation type="submission" date="2024-01" db="EMBL/GenBank/DDBJ databases">
        <title>Comparative genomics of Cryptococcus and Kwoniella reveals pathogenesis evolution and contrasting modes of karyotype evolution via chromosome fusion or intercentromeric recombination.</title>
        <authorList>
            <person name="Coelho M.A."/>
            <person name="David-Palma M."/>
            <person name="Shea T."/>
            <person name="Bowers K."/>
            <person name="McGinley-Smith S."/>
            <person name="Mohammad A.W."/>
            <person name="Gnirke A."/>
            <person name="Yurkov A.M."/>
            <person name="Nowrousian M."/>
            <person name="Sun S."/>
            <person name="Cuomo C.A."/>
            <person name="Heitman J."/>
        </authorList>
    </citation>
    <scope>NUCLEOTIDE SEQUENCE [LARGE SCALE GENOMIC DNA]</scope>
    <source>
        <strain evidence="1 2">CBS 6074</strain>
    </source>
</reference>
<evidence type="ECO:0000313" key="2">
    <source>
        <dbReference type="Proteomes" id="UP001355207"/>
    </source>
</evidence>
<sequence length="186" mass="21450">MIHSQGLNQYHFVSEKAPTEISETRNVDQVKSSRQQRKSTLIPITQLYQPDTVILFNKKFETDNIGGSVDPDKAEEKRIYTDYNGVKGESPYSQSFFDNSNTSNSYIEQHLNSCNDGIKGLVDSLAKPEEYIQTLKERIEQADGQKRELRDQSFQNKLRIRALEDKVKLEKEINQELHQISDSHKA</sequence>
<dbReference type="GeneID" id="91096412"/>
<dbReference type="AlphaFoldDB" id="A0AAX4JZJ0"/>